<evidence type="ECO:0000313" key="3">
    <source>
        <dbReference type="Proteomes" id="UP001596025"/>
    </source>
</evidence>
<keyword evidence="1" id="KW-0472">Membrane</keyword>
<keyword evidence="1" id="KW-1133">Transmembrane helix</keyword>
<name>A0ABV9LHF9_9ACTN</name>
<gene>
    <name evidence="2" type="ORF">ACFO3M_06035</name>
</gene>
<proteinExistence type="predicted"/>
<evidence type="ECO:0000313" key="2">
    <source>
        <dbReference type="EMBL" id="MFC4692945.1"/>
    </source>
</evidence>
<keyword evidence="3" id="KW-1185">Reference proteome</keyword>
<keyword evidence="1" id="KW-0812">Transmembrane</keyword>
<evidence type="ECO:0000256" key="1">
    <source>
        <dbReference type="SAM" id="Phobius"/>
    </source>
</evidence>
<dbReference type="RefSeq" id="WP_387987542.1">
    <property type="nucleotide sequence ID" value="NZ_JBHSGR010000005.1"/>
</dbReference>
<accession>A0ABV9LHF9</accession>
<dbReference type="EMBL" id="JBHSGR010000005">
    <property type="protein sequence ID" value="MFC4692945.1"/>
    <property type="molecule type" value="Genomic_DNA"/>
</dbReference>
<feature type="transmembrane region" description="Helical" evidence="1">
    <location>
        <begin position="54"/>
        <end position="74"/>
    </location>
</feature>
<organism evidence="2 3">
    <name type="scientific">Geodermatophilus arenarius</name>
    <dbReference type="NCBI Taxonomy" id="1137990"/>
    <lineage>
        <taxon>Bacteria</taxon>
        <taxon>Bacillati</taxon>
        <taxon>Actinomycetota</taxon>
        <taxon>Actinomycetes</taxon>
        <taxon>Geodermatophilales</taxon>
        <taxon>Geodermatophilaceae</taxon>
        <taxon>Geodermatophilus</taxon>
    </lineage>
</organism>
<protein>
    <submittedName>
        <fullName evidence="2">Uncharacterized protein</fullName>
    </submittedName>
</protein>
<sequence>MIIVLVGAVVLAPVVVMADLRRWRPLPVLLWLLGTAAVVLWVETRDAAGEQRGLLTGIGWLVLGVLCGGGSVAAGRRGAGTRPRHGD</sequence>
<feature type="transmembrane region" description="Helical" evidence="1">
    <location>
        <begin position="27"/>
        <end position="42"/>
    </location>
</feature>
<dbReference type="Proteomes" id="UP001596025">
    <property type="component" value="Unassembled WGS sequence"/>
</dbReference>
<comment type="caution">
    <text evidence="2">The sequence shown here is derived from an EMBL/GenBank/DDBJ whole genome shotgun (WGS) entry which is preliminary data.</text>
</comment>
<reference evidence="3" key="1">
    <citation type="journal article" date="2019" name="Int. J. Syst. Evol. Microbiol.">
        <title>The Global Catalogue of Microorganisms (GCM) 10K type strain sequencing project: providing services to taxonomists for standard genome sequencing and annotation.</title>
        <authorList>
            <consortium name="The Broad Institute Genomics Platform"/>
            <consortium name="The Broad Institute Genome Sequencing Center for Infectious Disease"/>
            <person name="Wu L."/>
            <person name="Ma J."/>
        </authorList>
    </citation>
    <scope>NUCLEOTIDE SEQUENCE [LARGE SCALE GENOMIC DNA]</scope>
    <source>
        <strain evidence="3">CCUG 62763</strain>
    </source>
</reference>